<keyword evidence="3" id="KW-1185">Reference proteome</keyword>
<accession>A0A183CDP3</accession>
<sequence length="330" mass="36610">MGIVLFLAAICFVVAAIQLKTDASPPETSNINTGLTPQNQWNSAPAACHWQLTLSEREQKSDDATHSKPKQLVVEHTIYIEGRNLKCSVFAVERIPTSGIFYYEVKIESKRWLKVYIGLATQQMELNEGVGLAENTYAYDSLGLIWGHEVEGCEPGVNDRPYIQKEMPFNDGDVVGCGVDLEKGQIFYTKNGEIVIAGLSVAKLPLFPCVSLTDLYREGGARNFSCKWSSRNARSSFNCPLRGLYVPQRNALFYRQNHNHSLPVTAPPKNNEVPTSSTNSVFVDRKGKEWQLLAEILIKGDLENVCRANGLIQNGPRNVAGKAVGFPKNF</sequence>
<dbReference type="InterPro" id="IPR043136">
    <property type="entry name" value="B30.2/SPRY_sf"/>
</dbReference>
<evidence type="ECO:0000313" key="4">
    <source>
        <dbReference type="WBParaSite" id="GPLIN_001099700"/>
    </source>
</evidence>
<dbReference type="AlphaFoldDB" id="A0A183CDP3"/>
<dbReference type="Pfam" id="PF00622">
    <property type="entry name" value="SPRY"/>
    <property type="match status" value="1"/>
</dbReference>
<name>A0A183CDP3_GLOPA</name>
<reference evidence="4" key="2">
    <citation type="submission" date="2016-06" db="UniProtKB">
        <authorList>
            <consortium name="WormBaseParasite"/>
        </authorList>
    </citation>
    <scope>IDENTIFICATION</scope>
</reference>
<dbReference type="InterPro" id="IPR003877">
    <property type="entry name" value="SPRY_dom"/>
</dbReference>
<dbReference type="InterPro" id="IPR013320">
    <property type="entry name" value="ConA-like_dom_sf"/>
</dbReference>
<organism evidence="3 4">
    <name type="scientific">Globodera pallida</name>
    <name type="common">Potato cyst nematode worm</name>
    <name type="synonym">Heterodera pallida</name>
    <dbReference type="NCBI Taxonomy" id="36090"/>
    <lineage>
        <taxon>Eukaryota</taxon>
        <taxon>Metazoa</taxon>
        <taxon>Ecdysozoa</taxon>
        <taxon>Nematoda</taxon>
        <taxon>Chromadorea</taxon>
        <taxon>Rhabditida</taxon>
        <taxon>Tylenchina</taxon>
        <taxon>Tylenchomorpha</taxon>
        <taxon>Tylenchoidea</taxon>
        <taxon>Heteroderidae</taxon>
        <taxon>Heteroderinae</taxon>
        <taxon>Globodera</taxon>
    </lineage>
</organism>
<dbReference type="SUPFAM" id="SSF49899">
    <property type="entry name" value="Concanavalin A-like lectins/glucanases"/>
    <property type="match status" value="1"/>
</dbReference>
<protein>
    <submittedName>
        <fullName evidence="4">B30.2/SPRY domain-containing protein</fullName>
    </submittedName>
</protein>
<feature type="signal peptide" evidence="1">
    <location>
        <begin position="1"/>
        <end position="16"/>
    </location>
</feature>
<dbReference type="Gene3D" id="2.60.120.920">
    <property type="match status" value="1"/>
</dbReference>
<keyword evidence="1" id="KW-0732">Signal</keyword>
<dbReference type="Proteomes" id="UP000050741">
    <property type="component" value="Unassembled WGS sequence"/>
</dbReference>
<feature type="chain" id="PRO_5008147467" evidence="1">
    <location>
        <begin position="17"/>
        <end position="330"/>
    </location>
</feature>
<dbReference type="PROSITE" id="PS50188">
    <property type="entry name" value="B302_SPRY"/>
    <property type="match status" value="1"/>
</dbReference>
<evidence type="ECO:0000256" key="1">
    <source>
        <dbReference type="SAM" id="SignalP"/>
    </source>
</evidence>
<dbReference type="SMART" id="SM00449">
    <property type="entry name" value="SPRY"/>
    <property type="match status" value="1"/>
</dbReference>
<dbReference type="CDD" id="cd12885">
    <property type="entry name" value="SPRY_RanBP_like"/>
    <property type="match status" value="1"/>
</dbReference>
<feature type="domain" description="B30.2/SPRY" evidence="2">
    <location>
        <begin position="21"/>
        <end position="229"/>
    </location>
</feature>
<evidence type="ECO:0000313" key="3">
    <source>
        <dbReference type="Proteomes" id="UP000050741"/>
    </source>
</evidence>
<proteinExistence type="predicted"/>
<dbReference type="WBParaSite" id="GPLIN_001099700">
    <property type="protein sequence ID" value="GPLIN_001099700"/>
    <property type="gene ID" value="GPLIN_001099700"/>
</dbReference>
<evidence type="ECO:0000259" key="2">
    <source>
        <dbReference type="PROSITE" id="PS50188"/>
    </source>
</evidence>
<dbReference type="InterPro" id="IPR001870">
    <property type="entry name" value="B30.2/SPRY"/>
</dbReference>
<dbReference type="InterPro" id="IPR044736">
    <property type="entry name" value="Gid1/RanBPM/SPLA_SPRY"/>
</dbReference>
<reference evidence="3" key="1">
    <citation type="submission" date="2014-05" db="EMBL/GenBank/DDBJ databases">
        <title>The genome and life-stage specific transcriptomes of Globodera pallida elucidate key aspects of plant parasitism by a cyst nematode.</title>
        <authorList>
            <person name="Cotton J.A."/>
            <person name="Lilley C.J."/>
            <person name="Jones L.M."/>
            <person name="Kikuchi T."/>
            <person name="Reid A.J."/>
            <person name="Thorpe P."/>
            <person name="Tsai I.J."/>
            <person name="Beasley H."/>
            <person name="Blok V."/>
            <person name="Cock P.J.A."/>
            <person name="Van den Akker S.E."/>
            <person name="Holroyd N."/>
            <person name="Hunt M."/>
            <person name="Mantelin S."/>
            <person name="Naghra H."/>
            <person name="Pain A."/>
            <person name="Palomares-Rius J.E."/>
            <person name="Zarowiecki M."/>
            <person name="Berriman M."/>
            <person name="Jones J.T."/>
            <person name="Urwin P.E."/>
        </authorList>
    </citation>
    <scope>NUCLEOTIDE SEQUENCE [LARGE SCALE GENOMIC DNA]</scope>
    <source>
        <strain evidence="3">Lindley</strain>
    </source>
</reference>